<dbReference type="VEuPathDB" id="VectorBase:AMIN005704"/>
<evidence type="ECO:0000256" key="1">
    <source>
        <dbReference type="SAM" id="Phobius"/>
    </source>
</evidence>
<dbReference type="EnsemblMetazoa" id="AMIN005704-RA">
    <property type="protein sequence ID" value="AMIN005704-PA"/>
    <property type="gene ID" value="AMIN005704"/>
</dbReference>
<reference evidence="3" key="1">
    <citation type="submission" date="2013-03" db="EMBL/GenBank/DDBJ databases">
        <title>The Genome Sequence of Anopheles minimus MINIMUS1.</title>
        <authorList>
            <consortium name="The Broad Institute Genomics Platform"/>
            <person name="Neafsey D.E."/>
            <person name="Walton C."/>
            <person name="Walker B."/>
            <person name="Young S.K."/>
            <person name="Zeng Q."/>
            <person name="Gargeya S."/>
            <person name="Fitzgerald M."/>
            <person name="Haas B."/>
            <person name="Abouelleil A."/>
            <person name="Allen A.W."/>
            <person name="Alvarado L."/>
            <person name="Arachchi H.M."/>
            <person name="Berlin A.M."/>
            <person name="Chapman S.B."/>
            <person name="Gainer-Dewar J."/>
            <person name="Goldberg J."/>
            <person name="Griggs A."/>
            <person name="Gujja S."/>
            <person name="Hansen M."/>
            <person name="Howarth C."/>
            <person name="Imamovic A."/>
            <person name="Ireland A."/>
            <person name="Larimer J."/>
            <person name="McCowan C."/>
            <person name="Murphy C."/>
            <person name="Pearson M."/>
            <person name="Poon T.W."/>
            <person name="Priest M."/>
            <person name="Roberts A."/>
            <person name="Saif S."/>
            <person name="Shea T."/>
            <person name="Sisk P."/>
            <person name="Sykes S."/>
            <person name="Wortman J."/>
            <person name="Nusbaum C."/>
            <person name="Birren B."/>
        </authorList>
    </citation>
    <scope>NUCLEOTIDE SEQUENCE [LARGE SCALE GENOMIC DNA]</scope>
    <source>
        <strain evidence="3">MINIMUS1</strain>
    </source>
</reference>
<keyword evidence="1" id="KW-0812">Transmembrane</keyword>
<evidence type="ECO:0000313" key="3">
    <source>
        <dbReference type="Proteomes" id="UP000075920"/>
    </source>
</evidence>
<organism evidence="2 3">
    <name type="scientific">Anopheles minimus</name>
    <dbReference type="NCBI Taxonomy" id="112268"/>
    <lineage>
        <taxon>Eukaryota</taxon>
        <taxon>Metazoa</taxon>
        <taxon>Ecdysozoa</taxon>
        <taxon>Arthropoda</taxon>
        <taxon>Hexapoda</taxon>
        <taxon>Insecta</taxon>
        <taxon>Pterygota</taxon>
        <taxon>Neoptera</taxon>
        <taxon>Endopterygota</taxon>
        <taxon>Diptera</taxon>
        <taxon>Nematocera</taxon>
        <taxon>Culicoidea</taxon>
        <taxon>Culicidae</taxon>
        <taxon>Anophelinae</taxon>
        <taxon>Anopheles</taxon>
    </lineage>
</organism>
<sequence>MQQKNFTLRPTAFKLTGSPAPVHHYYPSAKNAPSERNILAYDPLAIMSSPEGKKGINMEEEGFRVEDIKEPIPYDAFTDDEIAELAGRCPCALHNQEKFRLGETLRFTGLFTLILWILYKLFQLLCALL</sequence>
<keyword evidence="3" id="KW-1185">Reference proteome</keyword>
<protein>
    <submittedName>
        <fullName evidence="2">Uncharacterized protein</fullName>
    </submittedName>
</protein>
<keyword evidence="1" id="KW-0472">Membrane</keyword>
<dbReference type="Proteomes" id="UP000075920">
    <property type="component" value="Unassembled WGS sequence"/>
</dbReference>
<feature type="transmembrane region" description="Helical" evidence="1">
    <location>
        <begin position="104"/>
        <end position="122"/>
    </location>
</feature>
<accession>A0A182W5T8</accession>
<proteinExistence type="predicted"/>
<dbReference type="AlphaFoldDB" id="A0A182W5T8"/>
<name>A0A182W5T8_9DIPT</name>
<reference evidence="2" key="2">
    <citation type="submission" date="2020-05" db="UniProtKB">
        <authorList>
            <consortium name="EnsemblMetazoa"/>
        </authorList>
    </citation>
    <scope>IDENTIFICATION</scope>
    <source>
        <strain evidence="2">MINIMUS1</strain>
    </source>
</reference>
<keyword evidence="1" id="KW-1133">Transmembrane helix</keyword>
<evidence type="ECO:0000313" key="2">
    <source>
        <dbReference type="EnsemblMetazoa" id="AMIN005704-PA"/>
    </source>
</evidence>